<dbReference type="InterPro" id="IPR036365">
    <property type="entry name" value="PGBD-like_sf"/>
</dbReference>
<evidence type="ECO:0000256" key="2">
    <source>
        <dbReference type="SAM" id="MobiDB-lite"/>
    </source>
</evidence>
<sequence length="296" mass="30958">MVHSRLLSSAVAMALVLSFGLVGAASALTATCVGTPTATTITWTGLASDGVVPFSFLWGNGSTSTSQTVAALPGLHSMTLQVTDASSTMATTTCATTVAQAATSTPPAGSLAAQIKALLDQINALKAQIVLLLQQQAGGSGSTATSTRPFPPGCFVFNRDLKHGDRGDDVRELQRTLASDPSIFPAEMATGFFGSKTREALMKFQRKFGINSTGFFGPLSRGFLKENCGKADTDHDGILNSVDTDDDNDGVSDDKDSHPLNKNVSTSTKSRSDDDRDDDNKRGGNDRGRNGNSDDD</sequence>
<feature type="coiled-coil region" evidence="1">
    <location>
        <begin position="108"/>
        <end position="135"/>
    </location>
</feature>
<feature type="signal peptide" evidence="3">
    <location>
        <begin position="1"/>
        <end position="24"/>
    </location>
</feature>
<accession>A0A1F6CHR7</accession>
<dbReference type="Proteomes" id="UP000176445">
    <property type="component" value="Unassembled WGS sequence"/>
</dbReference>
<comment type="caution">
    <text evidence="5">The sequence shown here is derived from an EMBL/GenBank/DDBJ whole genome shotgun (WGS) entry which is preliminary data.</text>
</comment>
<evidence type="ECO:0000256" key="3">
    <source>
        <dbReference type="SAM" id="SignalP"/>
    </source>
</evidence>
<dbReference type="AlphaFoldDB" id="A0A1F6CHR7"/>
<dbReference type="Pfam" id="PF01471">
    <property type="entry name" value="PG_binding_1"/>
    <property type="match status" value="1"/>
</dbReference>
<dbReference type="EMBL" id="MFKW01000086">
    <property type="protein sequence ID" value="OGG48725.1"/>
    <property type="molecule type" value="Genomic_DNA"/>
</dbReference>
<evidence type="ECO:0000313" key="5">
    <source>
        <dbReference type="EMBL" id="OGG48725.1"/>
    </source>
</evidence>
<feature type="chain" id="PRO_5009523398" description="Peptidoglycan binding-like domain-containing protein" evidence="3">
    <location>
        <begin position="25"/>
        <end position="296"/>
    </location>
</feature>
<keyword evidence="3" id="KW-0732">Signal</keyword>
<dbReference type="SUPFAM" id="SSF47090">
    <property type="entry name" value="PGBD-like"/>
    <property type="match status" value="1"/>
</dbReference>
<feature type="domain" description="Peptidoglycan binding-like" evidence="4">
    <location>
        <begin position="166"/>
        <end position="218"/>
    </location>
</feature>
<protein>
    <recommendedName>
        <fullName evidence="4">Peptidoglycan binding-like domain-containing protein</fullName>
    </recommendedName>
</protein>
<evidence type="ECO:0000259" key="4">
    <source>
        <dbReference type="Pfam" id="PF01471"/>
    </source>
</evidence>
<feature type="region of interest" description="Disordered" evidence="2">
    <location>
        <begin position="234"/>
        <end position="296"/>
    </location>
</feature>
<dbReference type="InterPro" id="IPR036366">
    <property type="entry name" value="PGBDSf"/>
</dbReference>
<proteinExistence type="predicted"/>
<reference evidence="5 6" key="1">
    <citation type="journal article" date="2016" name="Nat. Commun.">
        <title>Thousands of microbial genomes shed light on interconnected biogeochemical processes in an aquifer system.</title>
        <authorList>
            <person name="Anantharaman K."/>
            <person name="Brown C.T."/>
            <person name="Hug L.A."/>
            <person name="Sharon I."/>
            <person name="Castelle C.J."/>
            <person name="Probst A.J."/>
            <person name="Thomas B.C."/>
            <person name="Singh A."/>
            <person name="Wilkins M.J."/>
            <person name="Karaoz U."/>
            <person name="Brodie E.L."/>
            <person name="Williams K.H."/>
            <person name="Hubbard S.S."/>
            <person name="Banfield J.F."/>
        </authorList>
    </citation>
    <scope>NUCLEOTIDE SEQUENCE [LARGE SCALE GENOMIC DNA]</scope>
</reference>
<keyword evidence="1" id="KW-0175">Coiled coil</keyword>
<dbReference type="InterPro" id="IPR002477">
    <property type="entry name" value="Peptidoglycan-bd-like"/>
</dbReference>
<organism evidence="5 6">
    <name type="scientific">Candidatus Kaiserbacteria bacterium RIFCSPHIGHO2_01_FULL_54_36b</name>
    <dbReference type="NCBI Taxonomy" id="1798483"/>
    <lineage>
        <taxon>Bacteria</taxon>
        <taxon>Candidatus Kaiseribacteriota</taxon>
    </lineage>
</organism>
<gene>
    <name evidence="5" type="ORF">A2704_03190</name>
</gene>
<evidence type="ECO:0000313" key="6">
    <source>
        <dbReference type="Proteomes" id="UP000176445"/>
    </source>
</evidence>
<name>A0A1F6CHR7_9BACT</name>
<dbReference type="Gene3D" id="1.10.101.10">
    <property type="entry name" value="PGBD-like superfamily/PGBD"/>
    <property type="match status" value="1"/>
</dbReference>
<feature type="compositionally biased region" description="Basic and acidic residues" evidence="2">
    <location>
        <begin position="270"/>
        <end position="289"/>
    </location>
</feature>
<evidence type="ECO:0000256" key="1">
    <source>
        <dbReference type="SAM" id="Coils"/>
    </source>
</evidence>